<evidence type="ECO:0000256" key="1">
    <source>
        <dbReference type="SAM" id="Phobius"/>
    </source>
</evidence>
<sequence length="138" mass="16460">SKTMFLSKLLISRFFLMTSLIVLPMSFSTSNYLTPLHLIYSPYYGIYRSPLYISKPPKFILHHFFAIGVTLTLSNIVIYNFIMSSLTTHPTQRLQLCYIYFILVLVLKRPTFYHIQYYKFYRSPIKLSLQLERYLFVT</sequence>
<accession>A0AAV0ZPY2</accession>
<feature type="transmembrane region" description="Helical" evidence="1">
    <location>
        <begin position="14"/>
        <end position="40"/>
    </location>
</feature>
<protein>
    <submittedName>
        <fullName evidence="2">Uncharacterized protein</fullName>
    </submittedName>
</protein>
<evidence type="ECO:0000313" key="2">
    <source>
        <dbReference type="EMBL" id="CAI8599113.1"/>
    </source>
</evidence>
<feature type="transmembrane region" description="Helical" evidence="1">
    <location>
        <begin position="60"/>
        <end position="82"/>
    </location>
</feature>
<name>A0AAV0ZPY2_VICFA</name>
<reference evidence="2 3" key="1">
    <citation type="submission" date="2023-01" db="EMBL/GenBank/DDBJ databases">
        <authorList>
            <person name="Kreplak J."/>
        </authorList>
    </citation>
    <scope>NUCLEOTIDE SEQUENCE [LARGE SCALE GENOMIC DNA]</scope>
</reference>
<organism evidence="2 3">
    <name type="scientific">Vicia faba</name>
    <name type="common">Broad bean</name>
    <name type="synonym">Faba vulgaris</name>
    <dbReference type="NCBI Taxonomy" id="3906"/>
    <lineage>
        <taxon>Eukaryota</taxon>
        <taxon>Viridiplantae</taxon>
        <taxon>Streptophyta</taxon>
        <taxon>Embryophyta</taxon>
        <taxon>Tracheophyta</taxon>
        <taxon>Spermatophyta</taxon>
        <taxon>Magnoliopsida</taxon>
        <taxon>eudicotyledons</taxon>
        <taxon>Gunneridae</taxon>
        <taxon>Pentapetalae</taxon>
        <taxon>rosids</taxon>
        <taxon>fabids</taxon>
        <taxon>Fabales</taxon>
        <taxon>Fabaceae</taxon>
        <taxon>Papilionoideae</taxon>
        <taxon>50 kb inversion clade</taxon>
        <taxon>NPAAA clade</taxon>
        <taxon>Hologalegina</taxon>
        <taxon>IRL clade</taxon>
        <taxon>Fabeae</taxon>
        <taxon>Vicia</taxon>
    </lineage>
</organism>
<dbReference type="AlphaFoldDB" id="A0AAV0ZPY2"/>
<feature type="non-terminal residue" evidence="2">
    <location>
        <position position="1"/>
    </location>
</feature>
<keyword evidence="3" id="KW-1185">Reference proteome</keyword>
<keyword evidence="1" id="KW-1133">Transmembrane helix</keyword>
<proteinExistence type="predicted"/>
<gene>
    <name evidence="2" type="ORF">VFH_II159800</name>
</gene>
<keyword evidence="1" id="KW-0472">Membrane</keyword>
<evidence type="ECO:0000313" key="3">
    <source>
        <dbReference type="Proteomes" id="UP001157006"/>
    </source>
</evidence>
<dbReference type="EMBL" id="OX451737">
    <property type="protein sequence ID" value="CAI8599113.1"/>
    <property type="molecule type" value="Genomic_DNA"/>
</dbReference>
<feature type="transmembrane region" description="Helical" evidence="1">
    <location>
        <begin position="94"/>
        <end position="115"/>
    </location>
</feature>
<keyword evidence="1" id="KW-0812">Transmembrane</keyword>
<dbReference type="Proteomes" id="UP001157006">
    <property type="component" value="Chromosome 2"/>
</dbReference>